<reference evidence="9" key="1">
    <citation type="submission" date="2019-11" db="EMBL/GenBank/DDBJ databases">
        <authorList>
            <person name="Feng L."/>
        </authorList>
    </citation>
    <scope>NUCLEOTIDE SEQUENCE</scope>
    <source>
        <strain evidence="9">CnexileLFYP112</strain>
    </source>
</reference>
<dbReference type="Pfam" id="PF04616">
    <property type="entry name" value="Glyco_hydro_43"/>
    <property type="match status" value="2"/>
</dbReference>
<dbReference type="Gene3D" id="2.60.120.200">
    <property type="match status" value="1"/>
</dbReference>
<dbReference type="InterPro" id="IPR008979">
    <property type="entry name" value="Galactose-bd-like_sf"/>
</dbReference>
<keyword evidence="4 9" id="KW-0326">Glycosidase</keyword>
<dbReference type="CDD" id="cd09003">
    <property type="entry name" value="GH43_XynD-like"/>
    <property type="match status" value="1"/>
</dbReference>
<dbReference type="SUPFAM" id="SSF49899">
    <property type="entry name" value="Concanavalin A-like lectins/glucanases"/>
    <property type="match status" value="1"/>
</dbReference>
<evidence type="ECO:0000256" key="7">
    <source>
        <dbReference type="SAM" id="Phobius"/>
    </source>
</evidence>
<dbReference type="Gene3D" id="2.60.120.260">
    <property type="entry name" value="Galactose-binding domain-like"/>
    <property type="match status" value="3"/>
</dbReference>
<evidence type="ECO:0000256" key="4">
    <source>
        <dbReference type="ARBA" id="ARBA00023295"/>
    </source>
</evidence>
<dbReference type="CDD" id="cd09001">
    <property type="entry name" value="GH43_FsAxh1-like"/>
    <property type="match status" value="1"/>
</dbReference>
<feature type="coiled-coil region" evidence="5">
    <location>
        <begin position="1575"/>
        <end position="1619"/>
    </location>
</feature>
<sequence length="1769" mass="193662">MKRKRKYRGVASILLILTMICSLLPVNYLEASSSSDNGDGTFTNPVIYADVPDLDVIRVGDAYYMVSTTMHLSPGCPVMKSTDMVNWEIVNYVYDTLGDEDKLALRNGESDYGNGSWAASLRYFKEKYYVTFASLSTGKTYIYSTADIENGPWHKSEFKGYLHDISLLTTEDKMYVVYGSGTALCRELSEDENGDISFGEESTLIKHTALDKDGNPVNGAVNYVSEGIHAYQIGEYYYLFMIQWPSGERRQEICWRSKTLDSKGWESRKIFDSGLEFDGKMDEAGVAQGGVVETKDGKWYSYLFQDHGSVGRIPVLVPVEWKDGWPVFGDENGKAESVMKIPGVSSEEKNIVVSDEFYNGETRKVYSDKDAVVQSSEEPKKAVKNKENKAEKEIIEVLENSGFEEGTTGWTTQQPGTLTEVTDVIVSGEKAVKVTDRTLTASGPKQVITGKIKAGQKVNVSAKVKYDEGPDVRTFNICIQNNKDGNVWDGIEIAATAEVKKGEWTTIHGSCTIPANADMSYSGLFVETGWVPEPSKDKDLMDFYVDDVSCSYEANYGIIENGGFESGLAPWQMQDGKGELEVTDADAASGTYSVLAKDRVATGNGPMQNLTGKVNAGRKYKVAAKVKYTSGPDSRDFAFTFRYGDGTFKNAKIATVKKNEWTLIEGSYKIPADADMSDVCAFLETTWTVEQDKKKDLMDFYVDDVSIVEEPKEEQIENGENDYNGSNLKLEWQWNHNPNNNNWSLTERNGYLRLTTGNVVTNILEARNTLTQRTYGPACSGDVALEVSGMKNGDVAGLAAFQKHYGYVGVKMEGGTKYLVMVKTESDDNPNGNEIERVELDPSVERVYLRADMDFKQKTDKAVFFYSLDGKEWSQIGDTLQMAYTLPHFMGYRFGLFNYATIEAGGYADFDYFHVGDMGAESAPTGLNVSLEDIEGVSGIANAEVKLPIQMDALPDGEYSGIEMSMNIPEEFRVADVAFQDKNVSGNTSYSYLNGRLVLSVTGDKVDYNNTEGQEFATVTLRLADYLTEDKTVTVRTDYVKVAGGNVSYNVDQAVSNISMTKLKTSALAKIPGYSNPVIDYDFGADPFALTYDGRVYLYMTADQFEYDAEGNLIDNTYSKINKLHVVSSADMVNWTDHGFVQVAGENGAAKWANNSWAPAAAYKKINGEDKFFLYFCNGGGGIGVLEGDSPVGPFRDPNGKALVDASTPGAQGVTWIFDPAVMVDDDGTGYLVFGGGIPNDQDNASCLNPKTARVIKLGDDMTSVEGEAVMIDAPCMFEDGGIHKVNDQYYYTYCSNFSGDHSAIAGYPGYGNICYMVSDNPMGPYEYKGEILQNPHTYFGVGGNNHHAIFNFDGKSYITYHAQTLGQAMGIEKGYRSTHINEVFYYADGGIKEIIADREGISQLHTIDPYAKTAGETIAWQSGIQVEDCEEKGNGLSAVNNRKVTGINPGDWAAVAGADFGMEGAASFTAKVASEAGGTIELRVDSPDGEVVGTLDIPAGDGSWKELSCEVKGLTGTHNVFFVFNGDSKEDNLMSIDEWQFTEKKATAPDKSKLAEVIERASKVDVSKYTEETVEKMQEAFSEAQKVYDDQEATESEIAKAVKMLEDALENLKLKENEGYKVLEGSDSKWTRGSKEGLTFKISKGKFDHLEISGVVVDPSQYTFDAENMTILVRPEYLDSLAEGVYTVAFVYSDGGEACAKLTVVVPDAGDGQNNGGNQGGSGNSQGDGGSGNGTVKTGDSANVVSWGVLLILAMFGAGMAVRAKRKK</sequence>
<organism evidence="9">
    <name type="scientific">[Clostridium] nexile</name>
    <dbReference type="NCBI Taxonomy" id="29361"/>
    <lineage>
        <taxon>Bacteria</taxon>
        <taxon>Bacillati</taxon>
        <taxon>Bacillota</taxon>
        <taxon>Clostridia</taxon>
        <taxon>Lachnospirales</taxon>
        <taxon>Lachnospiraceae</taxon>
        <taxon>Tyzzerella</taxon>
    </lineage>
</organism>
<dbReference type="EC" id="3.2.1.55" evidence="9"/>
<dbReference type="InterPro" id="IPR006584">
    <property type="entry name" value="Cellulose-bd_IV"/>
</dbReference>
<dbReference type="PANTHER" id="PTHR42812:SF15">
    <property type="entry name" value="HYDROLASE, PUTATIVE (AFU_ORTHOLOGUE AFUA_2G00930)-RELATED"/>
    <property type="match status" value="1"/>
</dbReference>
<keyword evidence="7" id="KW-0812">Transmembrane</keyword>
<dbReference type="InterPro" id="IPR023296">
    <property type="entry name" value="Glyco_hydro_beta-prop_sf"/>
</dbReference>
<dbReference type="PROSITE" id="PS51175">
    <property type="entry name" value="CBM6"/>
    <property type="match status" value="1"/>
</dbReference>
<dbReference type="PANTHER" id="PTHR42812">
    <property type="entry name" value="BETA-XYLOSIDASE"/>
    <property type="match status" value="1"/>
</dbReference>
<gene>
    <name evidence="9" type="primary">xynD_2</name>
    <name evidence="9" type="ORF">CNLFYP112_02077</name>
</gene>
<protein>
    <submittedName>
        <fullName evidence="9">Arabinoxylan arabinofuranohydrolase</fullName>
        <ecNumber evidence="9">3.2.1.55</ecNumber>
    </submittedName>
</protein>
<dbReference type="InterPro" id="IPR006710">
    <property type="entry name" value="Glyco_hydro_43"/>
</dbReference>
<comment type="similarity">
    <text evidence="1">Belongs to the glycosyl hydrolase 43 family.</text>
</comment>
<dbReference type="CDD" id="cd04084">
    <property type="entry name" value="CBM6_xylanase-like"/>
    <property type="match status" value="1"/>
</dbReference>
<feature type="region of interest" description="Disordered" evidence="6">
    <location>
        <begin position="1712"/>
        <end position="1738"/>
    </location>
</feature>
<dbReference type="InterPro" id="IPR041542">
    <property type="entry name" value="GH43_C2"/>
</dbReference>
<keyword evidence="2" id="KW-0732">Signal</keyword>
<evidence type="ECO:0000256" key="6">
    <source>
        <dbReference type="SAM" id="MobiDB-lite"/>
    </source>
</evidence>
<accession>A0A6N2UH40</accession>
<keyword evidence="7" id="KW-1133">Transmembrane helix</keyword>
<dbReference type="SUPFAM" id="SSF49785">
    <property type="entry name" value="Galactose-binding domain-like"/>
    <property type="match status" value="3"/>
</dbReference>
<dbReference type="Pfam" id="PF17851">
    <property type="entry name" value="GH43_C2"/>
    <property type="match status" value="1"/>
</dbReference>
<evidence type="ECO:0000256" key="5">
    <source>
        <dbReference type="SAM" id="Coils"/>
    </source>
</evidence>
<dbReference type="InterPro" id="IPR003305">
    <property type="entry name" value="CenC_carb-bd"/>
</dbReference>
<feature type="compositionally biased region" description="Gly residues" evidence="6">
    <location>
        <begin position="1714"/>
        <end position="1734"/>
    </location>
</feature>
<dbReference type="Gene3D" id="2.115.10.20">
    <property type="entry name" value="Glycosyl hydrolase domain, family 43"/>
    <property type="match status" value="2"/>
</dbReference>
<dbReference type="GO" id="GO:0046556">
    <property type="term" value="F:alpha-L-arabinofuranosidase activity"/>
    <property type="evidence" value="ECO:0007669"/>
    <property type="project" value="UniProtKB-EC"/>
</dbReference>
<dbReference type="GO" id="GO:0030246">
    <property type="term" value="F:carbohydrate binding"/>
    <property type="evidence" value="ECO:0007669"/>
    <property type="project" value="InterPro"/>
</dbReference>
<evidence type="ECO:0000259" key="8">
    <source>
        <dbReference type="PROSITE" id="PS51175"/>
    </source>
</evidence>
<dbReference type="Gene3D" id="1.20.1270.90">
    <property type="entry name" value="AF1782-like"/>
    <property type="match status" value="1"/>
</dbReference>
<name>A0A6N2UH40_9FIRM</name>
<keyword evidence="5" id="KW-0175">Coiled coil</keyword>
<dbReference type="GO" id="GO:0005975">
    <property type="term" value="P:carbohydrate metabolic process"/>
    <property type="evidence" value="ECO:0007669"/>
    <property type="project" value="InterPro"/>
</dbReference>
<keyword evidence="3 9" id="KW-0378">Hydrolase</keyword>
<evidence type="ECO:0000256" key="2">
    <source>
        <dbReference type="ARBA" id="ARBA00022729"/>
    </source>
</evidence>
<proteinExistence type="inferred from homology"/>
<evidence type="ECO:0000256" key="3">
    <source>
        <dbReference type="ARBA" id="ARBA00022801"/>
    </source>
</evidence>
<dbReference type="SMART" id="SM00606">
    <property type="entry name" value="CBD_IV"/>
    <property type="match status" value="1"/>
</dbReference>
<feature type="domain" description="CBM6" evidence="8">
    <location>
        <begin position="1412"/>
        <end position="1543"/>
    </location>
</feature>
<dbReference type="InterPro" id="IPR013320">
    <property type="entry name" value="ConA-like_dom_sf"/>
</dbReference>
<dbReference type="EMBL" id="CACRTG010000020">
    <property type="protein sequence ID" value="VYT16888.1"/>
    <property type="molecule type" value="Genomic_DNA"/>
</dbReference>
<dbReference type="Pfam" id="PF03422">
    <property type="entry name" value="CBM_6"/>
    <property type="match status" value="1"/>
</dbReference>
<keyword evidence="7" id="KW-0472">Membrane</keyword>
<dbReference type="InterPro" id="IPR051795">
    <property type="entry name" value="Glycosyl_Hydrlase_43"/>
</dbReference>
<evidence type="ECO:0000313" key="9">
    <source>
        <dbReference type="EMBL" id="VYT16888.1"/>
    </source>
</evidence>
<evidence type="ECO:0000256" key="1">
    <source>
        <dbReference type="ARBA" id="ARBA00009865"/>
    </source>
</evidence>
<feature type="transmembrane region" description="Helical" evidence="7">
    <location>
        <begin position="1745"/>
        <end position="1763"/>
    </location>
</feature>
<dbReference type="SUPFAM" id="SSF75005">
    <property type="entry name" value="Arabinanase/levansucrase/invertase"/>
    <property type="match status" value="2"/>
</dbReference>
<dbReference type="Pfam" id="PF02018">
    <property type="entry name" value="CBM_4_9"/>
    <property type="match status" value="2"/>
</dbReference>
<dbReference type="InterPro" id="IPR005084">
    <property type="entry name" value="CBM6"/>
</dbReference>